<organism evidence="3 4">
    <name type="scientific">Alternaria panax</name>
    <dbReference type="NCBI Taxonomy" id="48097"/>
    <lineage>
        <taxon>Eukaryota</taxon>
        <taxon>Fungi</taxon>
        <taxon>Dikarya</taxon>
        <taxon>Ascomycota</taxon>
        <taxon>Pezizomycotina</taxon>
        <taxon>Dothideomycetes</taxon>
        <taxon>Pleosporomycetidae</taxon>
        <taxon>Pleosporales</taxon>
        <taxon>Pleosporineae</taxon>
        <taxon>Pleosporaceae</taxon>
        <taxon>Alternaria</taxon>
        <taxon>Alternaria sect. Panax</taxon>
    </lineage>
</organism>
<proteinExistence type="predicted"/>
<feature type="transmembrane region" description="Helical" evidence="2">
    <location>
        <begin position="137"/>
        <end position="159"/>
    </location>
</feature>
<keyword evidence="2" id="KW-0472">Membrane</keyword>
<dbReference type="AlphaFoldDB" id="A0AAD4IBX6"/>
<keyword evidence="4" id="KW-1185">Reference proteome</keyword>
<feature type="region of interest" description="Disordered" evidence="1">
    <location>
        <begin position="267"/>
        <end position="290"/>
    </location>
</feature>
<evidence type="ECO:0000313" key="4">
    <source>
        <dbReference type="Proteomes" id="UP001199106"/>
    </source>
</evidence>
<evidence type="ECO:0000256" key="2">
    <source>
        <dbReference type="SAM" id="Phobius"/>
    </source>
</evidence>
<reference evidence="3" key="1">
    <citation type="submission" date="2021-07" db="EMBL/GenBank/DDBJ databases">
        <title>Genome Resource of American Ginseng Black Spot Pathogen Alternaria panax.</title>
        <authorList>
            <person name="Qiu C."/>
            <person name="Wang W."/>
            <person name="Liu Z."/>
        </authorList>
    </citation>
    <scope>NUCLEOTIDE SEQUENCE</scope>
    <source>
        <strain evidence="3">BNCC115425</strain>
    </source>
</reference>
<feature type="transmembrane region" description="Helical" evidence="2">
    <location>
        <begin position="171"/>
        <end position="193"/>
    </location>
</feature>
<evidence type="ECO:0000313" key="3">
    <source>
        <dbReference type="EMBL" id="KAG9191672.1"/>
    </source>
</evidence>
<gene>
    <name evidence="3" type="ORF">G6011_10406</name>
</gene>
<sequence>MAPPTSWEKTQSCFFLFSRAKSTRWPNSTRCATDALLALSIIIAVAQFGLCIAMAHRLLGSIHEVQCWNVSSTGDFDFSGFGLGSSPSDFVFHTETKSLPLTYANLDKVFNLGRAEGNGQGLSGPEYLSARETDGTFTIVATLIFSPFLLVVDLLLLLRSHYRSTRISNRAGMLWSTCFAVYFLMVALGAVWLNKFSSSKIDDSYDTCWQYDRTMDTLEGWSRWAKGMVRGCEALGMLGALCMAVYFAFALVASYMNQRTDAHQSMRLDNLSSSSSTTHTDDLRDLPSSGLGTRAAPISMNNFGITFIDATPGAGSQPKTAGYQRPFEDQEVPTNPFADPEEPYKGDVGSQESVPREPGARK</sequence>
<dbReference type="Proteomes" id="UP001199106">
    <property type="component" value="Unassembled WGS sequence"/>
</dbReference>
<feature type="compositionally biased region" description="Low complexity" evidence="1">
    <location>
        <begin position="268"/>
        <end position="278"/>
    </location>
</feature>
<feature type="transmembrane region" description="Helical" evidence="2">
    <location>
        <begin position="35"/>
        <end position="55"/>
    </location>
</feature>
<keyword evidence="2" id="KW-1133">Transmembrane helix</keyword>
<protein>
    <submittedName>
        <fullName evidence="3">Uncharacterized protein</fullName>
    </submittedName>
</protein>
<keyword evidence="2" id="KW-0812">Transmembrane</keyword>
<name>A0AAD4IBX6_9PLEO</name>
<comment type="caution">
    <text evidence="3">The sequence shown here is derived from an EMBL/GenBank/DDBJ whole genome shotgun (WGS) entry which is preliminary data.</text>
</comment>
<feature type="region of interest" description="Disordered" evidence="1">
    <location>
        <begin position="314"/>
        <end position="362"/>
    </location>
</feature>
<feature type="transmembrane region" description="Helical" evidence="2">
    <location>
        <begin position="234"/>
        <end position="256"/>
    </location>
</feature>
<dbReference type="EMBL" id="JAANER010000003">
    <property type="protein sequence ID" value="KAG9191672.1"/>
    <property type="molecule type" value="Genomic_DNA"/>
</dbReference>
<evidence type="ECO:0000256" key="1">
    <source>
        <dbReference type="SAM" id="MobiDB-lite"/>
    </source>
</evidence>
<accession>A0AAD4IBX6</accession>